<keyword evidence="2" id="KW-0732">Signal</keyword>
<proteinExistence type="predicted"/>
<feature type="region of interest" description="Disordered" evidence="1">
    <location>
        <begin position="51"/>
        <end position="100"/>
    </location>
</feature>
<dbReference type="Proteomes" id="UP000008022">
    <property type="component" value="Unassembled WGS sequence"/>
</dbReference>
<feature type="compositionally biased region" description="Pro residues" evidence="1">
    <location>
        <begin position="82"/>
        <end position="91"/>
    </location>
</feature>
<evidence type="ECO:0000313" key="4">
    <source>
        <dbReference type="Proteomes" id="UP000008022"/>
    </source>
</evidence>
<dbReference type="AlphaFoldDB" id="A0A0E0RJZ2"/>
<keyword evidence="4" id="KW-1185">Reference proteome</keyword>
<organism evidence="3 4">
    <name type="scientific">Oryza rufipogon</name>
    <name type="common">Brownbeard rice</name>
    <name type="synonym">Asian wild rice</name>
    <dbReference type="NCBI Taxonomy" id="4529"/>
    <lineage>
        <taxon>Eukaryota</taxon>
        <taxon>Viridiplantae</taxon>
        <taxon>Streptophyta</taxon>
        <taxon>Embryophyta</taxon>
        <taxon>Tracheophyta</taxon>
        <taxon>Spermatophyta</taxon>
        <taxon>Magnoliopsida</taxon>
        <taxon>Liliopsida</taxon>
        <taxon>Poales</taxon>
        <taxon>Poaceae</taxon>
        <taxon>BOP clade</taxon>
        <taxon>Oryzoideae</taxon>
        <taxon>Oryzeae</taxon>
        <taxon>Oryzinae</taxon>
        <taxon>Oryza</taxon>
    </lineage>
</organism>
<feature type="signal peptide" evidence="2">
    <location>
        <begin position="1"/>
        <end position="26"/>
    </location>
</feature>
<dbReference type="EnsemblPlants" id="ORUFI12G20890.1">
    <property type="protein sequence ID" value="ORUFI12G20890.1"/>
    <property type="gene ID" value="ORUFI12G20890"/>
</dbReference>
<name>A0A0E0RJZ2_ORYRU</name>
<reference evidence="4" key="1">
    <citation type="submission" date="2013-06" db="EMBL/GenBank/DDBJ databases">
        <authorList>
            <person name="Zhao Q."/>
        </authorList>
    </citation>
    <scope>NUCLEOTIDE SEQUENCE</scope>
    <source>
        <strain evidence="4">cv. W1943</strain>
    </source>
</reference>
<dbReference type="Gramene" id="ORUFI12G20890.1">
    <property type="protein sequence ID" value="ORUFI12G20890.1"/>
    <property type="gene ID" value="ORUFI12G20890"/>
</dbReference>
<dbReference type="HOGENOM" id="CLU_1663595_0_0_1"/>
<evidence type="ECO:0000256" key="1">
    <source>
        <dbReference type="SAM" id="MobiDB-lite"/>
    </source>
</evidence>
<sequence length="159" mass="17408">MWGRVCGGARLSVAVWVLTVRLGVEASGRGRRKSATRITAWVLSYVEDGGNMRNNRANEEDGGRLAIGVGPAPPPRRRTPAHPAPPPPPPSSQAARPAPPSIVAFPVLPIPPLELRVKRGSKRLLRQAPPLALLPSRRACRRRRHPAASCWTRPWKKKK</sequence>
<accession>A0A0E0RJZ2</accession>
<evidence type="ECO:0000256" key="2">
    <source>
        <dbReference type="SAM" id="SignalP"/>
    </source>
</evidence>
<reference evidence="3" key="2">
    <citation type="submission" date="2015-06" db="UniProtKB">
        <authorList>
            <consortium name="EnsemblPlants"/>
        </authorList>
    </citation>
    <scope>IDENTIFICATION</scope>
</reference>
<protein>
    <submittedName>
        <fullName evidence="3">Uncharacterized protein</fullName>
    </submittedName>
</protein>
<evidence type="ECO:0000313" key="3">
    <source>
        <dbReference type="EnsemblPlants" id="ORUFI12G20890.1"/>
    </source>
</evidence>
<feature type="chain" id="PRO_5002372717" evidence="2">
    <location>
        <begin position="27"/>
        <end position="159"/>
    </location>
</feature>